<organism evidence="1 2">
    <name type="scientific">Pristionchus entomophagus</name>
    <dbReference type="NCBI Taxonomy" id="358040"/>
    <lineage>
        <taxon>Eukaryota</taxon>
        <taxon>Metazoa</taxon>
        <taxon>Ecdysozoa</taxon>
        <taxon>Nematoda</taxon>
        <taxon>Chromadorea</taxon>
        <taxon>Rhabditida</taxon>
        <taxon>Rhabditina</taxon>
        <taxon>Diplogasteromorpha</taxon>
        <taxon>Diplogasteroidea</taxon>
        <taxon>Neodiplogasteridae</taxon>
        <taxon>Pristionchus</taxon>
    </lineage>
</organism>
<evidence type="ECO:0000313" key="1">
    <source>
        <dbReference type="EMBL" id="GMS86154.1"/>
    </source>
</evidence>
<feature type="non-terminal residue" evidence="1">
    <location>
        <position position="80"/>
    </location>
</feature>
<dbReference type="AlphaFoldDB" id="A0AAV5T0S7"/>
<proteinExistence type="predicted"/>
<feature type="non-terminal residue" evidence="1">
    <location>
        <position position="1"/>
    </location>
</feature>
<name>A0AAV5T0S7_9BILA</name>
<dbReference type="EMBL" id="BTSX01000002">
    <property type="protein sequence ID" value="GMS86154.1"/>
    <property type="molecule type" value="Genomic_DNA"/>
</dbReference>
<gene>
    <name evidence="1" type="ORF">PENTCL1PPCAC_8329</name>
</gene>
<protein>
    <submittedName>
        <fullName evidence="1">Uncharacterized protein</fullName>
    </submittedName>
</protein>
<dbReference type="Proteomes" id="UP001432027">
    <property type="component" value="Unassembled WGS sequence"/>
</dbReference>
<keyword evidence="2" id="KW-1185">Reference proteome</keyword>
<accession>A0AAV5T0S7</accession>
<evidence type="ECO:0000313" key="2">
    <source>
        <dbReference type="Proteomes" id="UP001432027"/>
    </source>
</evidence>
<sequence>GSTPARRFGSSYPVQFKIQTIYETLARPTASKIKRACGKGELKRMSELIGVHYTNQYGSPHALVVILAQGAGEYYDWNDK</sequence>
<reference evidence="1" key="1">
    <citation type="submission" date="2023-10" db="EMBL/GenBank/DDBJ databases">
        <title>Genome assembly of Pristionchus species.</title>
        <authorList>
            <person name="Yoshida K."/>
            <person name="Sommer R.J."/>
        </authorList>
    </citation>
    <scope>NUCLEOTIDE SEQUENCE</scope>
    <source>
        <strain evidence="1">RS0144</strain>
    </source>
</reference>
<comment type="caution">
    <text evidence="1">The sequence shown here is derived from an EMBL/GenBank/DDBJ whole genome shotgun (WGS) entry which is preliminary data.</text>
</comment>